<dbReference type="FunFam" id="3.30.70.2460:FF:000001">
    <property type="entry name" value="DNA repair protein Rad4 family"/>
    <property type="match status" value="1"/>
</dbReference>
<dbReference type="Pfam" id="PF10403">
    <property type="entry name" value="BHD_1"/>
    <property type="match status" value="1"/>
</dbReference>
<dbReference type="InterPro" id="IPR004583">
    <property type="entry name" value="DNA_repair_Rad4"/>
</dbReference>
<feature type="compositionally biased region" description="Polar residues" evidence="8">
    <location>
        <begin position="224"/>
        <end position="242"/>
    </location>
</feature>
<accession>A0AAN9BCF8</accession>
<feature type="compositionally biased region" description="Polar residues" evidence="8">
    <location>
        <begin position="276"/>
        <end position="293"/>
    </location>
</feature>
<feature type="compositionally biased region" description="Basic and acidic residues" evidence="8">
    <location>
        <begin position="868"/>
        <end position="885"/>
    </location>
</feature>
<dbReference type="Gene3D" id="2.20.20.110">
    <property type="entry name" value="Rad4, beta-hairpin domain BHD1"/>
    <property type="match status" value="1"/>
</dbReference>
<gene>
    <name evidence="12" type="ORF">V1264_020353</name>
</gene>
<dbReference type="Pfam" id="PF10404">
    <property type="entry name" value="BHD_2"/>
    <property type="match status" value="1"/>
</dbReference>
<feature type="region of interest" description="Disordered" evidence="8">
    <location>
        <begin position="1267"/>
        <end position="1321"/>
    </location>
</feature>
<evidence type="ECO:0000259" key="11">
    <source>
        <dbReference type="SMART" id="SM01032"/>
    </source>
</evidence>
<organism evidence="12 13">
    <name type="scientific">Littorina saxatilis</name>
    <dbReference type="NCBI Taxonomy" id="31220"/>
    <lineage>
        <taxon>Eukaryota</taxon>
        <taxon>Metazoa</taxon>
        <taxon>Spiralia</taxon>
        <taxon>Lophotrochozoa</taxon>
        <taxon>Mollusca</taxon>
        <taxon>Gastropoda</taxon>
        <taxon>Caenogastropoda</taxon>
        <taxon>Littorinimorpha</taxon>
        <taxon>Littorinoidea</taxon>
        <taxon>Littorinidae</taxon>
        <taxon>Littorina</taxon>
    </lineage>
</organism>
<feature type="region of interest" description="Disordered" evidence="8">
    <location>
        <begin position="707"/>
        <end position="886"/>
    </location>
</feature>
<sequence length="1321" mass="148270">MNVKIRWNKMPGTRITRARRKAETPAETANIETVINSGFVPMTKKSVSNRSGRNGSKSGKVTEDIFSKSEPEKADVGSGTYLKKTGKSKDVKNQRKVPAKQKYTDTRTEEETGNNNQDKDGNTAASVAIETCLDPDSVCGKKRKSDGGLPEKTLKKSRQTKETMGNGESVSDNEMKHPSTSAQDTKAARTVQKQHKFSEDEFNNLRKIQTKEREVEIRPDNKISSKTSAEKFSSLSRVTTLKNDALMSPSGYSTDSVLIKTEESSTSSSDSDFEEVQTQYRTPETSSMSNKLSDSGICRKLEESFSDFESSPGPSSSFSSSGNVASFNSPSFSTFRSDSGKCSNKRTKPDSAKCKKSEKVKSKEAEVNALKVKSDSAKSKKSEKVKSKEAEVKALKVKSDSAKRKKSDKVESKEEAVSGHKTNKNKESSKRAASHKRSDKSKAKAALSSKKETKMETNEDDIMALLMQMEGKLPKTAKTEEENVPSTSGQSSSSSRKKTSGKRKNAPARVMHTDCNEESDWEEVEDYKHSPFKSQIPDAPVQITIDDPGMLLKNKKRKKKEFDWQAYVQRKINRLAREIQVDMHKTHLLCLLSHSMQQNSICCDEILCATAFSIVPMERLKKNIARYDQANLLELVKWFKSVICLAKAPAEESRALVSATQLSDVIRDRSVHEARQLVMGFIAVLRAMGFNVRLVMSLHPLPLKASHASASKSASAGKKRDSTETKATTSKKPNQSAEKQKTSKTANPKSAQPKAKPTSKTTKAAKPADKPERKSKQPPKKTKPDTDFSSSDSESEEEDRGPRPKRCAPARPKKVVKPSASKKKDVDDNDESGDDVQPSSDDDGSNFSEEEEVVKKKARRSSKGKGKKSSEKSSPKSDVEGRSDSEFDDSFNAKSLVVEEGKHKKKANRKVLSDDSSAERMTEHKVKSGRDYWLEVFLPAEGRWICVDCVRTEVNKPYDICGAASQPLLYVLGFENDGSVKDITARYAPQWLTHTRKQRVDSEWWRESLEPFGTSNEARDDQENKSIKAHLTQRPLPTSIGEFKNHPMYALRRHLLKYEALYPESSIPVGYIRKEPVYARECVHTLHSRDNWLKEARLVRLGETAYKRVKSIKRWNRGRDMINPEELDLELFGYWQTEEYIPPIAVNGKVPKNEYGNVEMFQPSMLPGGTVHLKVPALNRVAKKLGIDIAAAFTGWDNHCGFSHPLLDGWIVCEEHKDILLAAWEEDQEIQRQKEEEKREKRVLTNWTTLVKGLLIKERLKKKFNLEDKVPEPEKKKSVKEKKGEKATDVQHAWPAKQQHGKKTKKDNPPPPPSHYTVETM</sequence>
<keyword evidence="6" id="KW-0234">DNA repair</keyword>
<dbReference type="SUPFAM" id="SSF54001">
    <property type="entry name" value="Cysteine proteinases"/>
    <property type="match status" value="1"/>
</dbReference>
<evidence type="ECO:0000256" key="2">
    <source>
        <dbReference type="ARBA" id="ARBA00009525"/>
    </source>
</evidence>
<dbReference type="InterPro" id="IPR038765">
    <property type="entry name" value="Papain-like_cys_pep_sf"/>
</dbReference>
<feature type="compositionally biased region" description="Low complexity" evidence="8">
    <location>
        <begin position="707"/>
        <end position="716"/>
    </location>
</feature>
<proteinExistence type="inferred from homology"/>
<keyword evidence="7" id="KW-0539">Nucleus</keyword>
<evidence type="ECO:0000256" key="7">
    <source>
        <dbReference type="ARBA" id="ARBA00023242"/>
    </source>
</evidence>
<dbReference type="InterPro" id="IPR018325">
    <property type="entry name" value="Rad4/PNGase_transGLS-fold"/>
</dbReference>
<dbReference type="InterPro" id="IPR018328">
    <property type="entry name" value="Rad4_beta-hairpin_dom3"/>
</dbReference>
<dbReference type="InterPro" id="IPR018326">
    <property type="entry name" value="Rad4_beta-hairpin_dom1"/>
</dbReference>
<evidence type="ECO:0000256" key="5">
    <source>
        <dbReference type="ARBA" id="ARBA00023125"/>
    </source>
</evidence>
<dbReference type="GO" id="GO:0006289">
    <property type="term" value="P:nucleotide-excision repair"/>
    <property type="evidence" value="ECO:0007669"/>
    <property type="project" value="InterPro"/>
</dbReference>
<evidence type="ECO:0000313" key="12">
    <source>
        <dbReference type="EMBL" id="KAK7102069.1"/>
    </source>
</evidence>
<dbReference type="GO" id="GO:0003697">
    <property type="term" value="F:single-stranded DNA binding"/>
    <property type="evidence" value="ECO:0007669"/>
    <property type="project" value="TreeGrafter"/>
</dbReference>
<dbReference type="Pfam" id="PF03835">
    <property type="entry name" value="Rad4"/>
    <property type="match status" value="1"/>
</dbReference>
<feature type="compositionally biased region" description="Polar residues" evidence="8">
    <location>
        <begin position="725"/>
        <end position="750"/>
    </location>
</feature>
<dbReference type="GO" id="GO:0071942">
    <property type="term" value="C:XPC complex"/>
    <property type="evidence" value="ECO:0007669"/>
    <property type="project" value="TreeGrafter"/>
</dbReference>
<evidence type="ECO:0000256" key="3">
    <source>
        <dbReference type="ARBA" id="ARBA00022553"/>
    </source>
</evidence>
<evidence type="ECO:0000259" key="10">
    <source>
        <dbReference type="SMART" id="SM01031"/>
    </source>
</evidence>
<evidence type="ECO:0000256" key="8">
    <source>
        <dbReference type="SAM" id="MobiDB-lite"/>
    </source>
</evidence>
<feature type="compositionally biased region" description="Polar residues" evidence="8">
    <location>
        <begin position="332"/>
        <end position="342"/>
    </location>
</feature>
<dbReference type="InterPro" id="IPR018026">
    <property type="entry name" value="DNA_repair_Rad4-like"/>
</dbReference>
<dbReference type="GO" id="GO:0005737">
    <property type="term" value="C:cytoplasm"/>
    <property type="evidence" value="ECO:0007669"/>
    <property type="project" value="TreeGrafter"/>
</dbReference>
<comment type="caution">
    <text evidence="12">The sequence shown here is derived from an EMBL/GenBank/DDBJ whole genome shotgun (WGS) entry which is preliminary data.</text>
</comment>
<keyword evidence="5" id="KW-0238">DNA-binding</keyword>
<keyword evidence="4" id="KW-0227">DNA damage</keyword>
<name>A0AAN9BCF8_9CAEN</name>
<dbReference type="NCBIfam" id="TIGR00605">
    <property type="entry name" value="rad4"/>
    <property type="match status" value="1"/>
</dbReference>
<evidence type="ECO:0008006" key="14">
    <source>
        <dbReference type="Google" id="ProtNLM"/>
    </source>
</evidence>
<dbReference type="InterPro" id="IPR042488">
    <property type="entry name" value="Rad4_BHD3_sf"/>
</dbReference>
<feature type="compositionally biased region" description="Basic residues" evidence="8">
    <location>
        <begin position="856"/>
        <end position="867"/>
    </location>
</feature>
<dbReference type="FunFam" id="2.20.20.110:FF:000001">
    <property type="entry name" value="DNA repair protein complementing XP-C cells"/>
    <property type="match status" value="1"/>
</dbReference>
<evidence type="ECO:0000256" key="6">
    <source>
        <dbReference type="ARBA" id="ARBA00023204"/>
    </source>
</evidence>
<comment type="subcellular location">
    <subcellularLocation>
        <location evidence="1">Nucleus</location>
    </subcellularLocation>
</comment>
<dbReference type="PANTHER" id="PTHR12135:SF0">
    <property type="entry name" value="DNA REPAIR PROTEIN COMPLEMENTING XP-C CELLS"/>
    <property type="match status" value="1"/>
</dbReference>
<evidence type="ECO:0000259" key="9">
    <source>
        <dbReference type="SMART" id="SM01030"/>
    </source>
</evidence>
<dbReference type="SMART" id="SM01030">
    <property type="entry name" value="BHD_1"/>
    <property type="match status" value="1"/>
</dbReference>
<feature type="compositionally biased region" description="Low complexity" evidence="8">
    <location>
        <begin position="45"/>
        <end position="59"/>
    </location>
</feature>
<feature type="compositionally biased region" description="Basic residues" evidence="8">
    <location>
        <begin position="803"/>
        <end position="816"/>
    </location>
</feature>
<feature type="compositionally biased region" description="Basic and acidic residues" evidence="8">
    <location>
        <begin position="1267"/>
        <end position="1289"/>
    </location>
</feature>
<dbReference type="SMART" id="SM01032">
    <property type="entry name" value="BHD_3"/>
    <property type="match status" value="1"/>
</dbReference>
<feature type="compositionally biased region" description="Low complexity" evidence="8">
    <location>
        <begin position="753"/>
        <end position="765"/>
    </location>
</feature>
<dbReference type="Pfam" id="PF10405">
    <property type="entry name" value="BHD_3"/>
    <property type="match status" value="1"/>
</dbReference>
<evidence type="ECO:0000313" key="13">
    <source>
        <dbReference type="Proteomes" id="UP001374579"/>
    </source>
</evidence>
<evidence type="ECO:0000256" key="4">
    <source>
        <dbReference type="ARBA" id="ARBA00022763"/>
    </source>
</evidence>
<feature type="compositionally biased region" description="Basic and acidic residues" evidence="8">
    <location>
        <begin position="209"/>
        <end position="223"/>
    </location>
</feature>
<reference evidence="12 13" key="1">
    <citation type="submission" date="2024-02" db="EMBL/GenBank/DDBJ databases">
        <title>Chromosome-scale genome assembly of the rough periwinkle Littorina saxatilis.</title>
        <authorList>
            <person name="De Jode A."/>
            <person name="Faria R."/>
            <person name="Formenti G."/>
            <person name="Sims Y."/>
            <person name="Smith T.P."/>
            <person name="Tracey A."/>
            <person name="Wood J.M.D."/>
            <person name="Zagrodzka Z.B."/>
            <person name="Johannesson K."/>
            <person name="Butlin R.K."/>
            <person name="Leder E.H."/>
        </authorList>
    </citation>
    <scope>NUCLEOTIDE SEQUENCE [LARGE SCALE GENOMIC DNA]</scope>
    <source>
        <strain evidence="12">Snail1</strain>
        <tissue evidence="12">Muscle</tissue>
    </source>
</reference>
<feature type="compositionally biased region" description="Basic residues" evidence="8">
    <location>
        <begin position="495"/>
        <end position="506"/>
    </location>
</feature>
<dbReference type="SMART" id="SM01031">
    <property type="entry name" value="BHD_2"/>
    <property type="match status" value="1"/>
</dbReference>
<evidence type="ECO:0000256" key="1">
    <source>
        <dbReference type="ARBA" id="ARBA00004123"/>
    </source>
</evidence>
<feature type="domain" description="Rad4 beta-hairpin" evidence="9">
    <location>
        <begin position="1032"/>
        <end position="1084"/>
    </location>
</feature>
<dbReference type="InterPro" id="IPR018327">
    <property type="entry name" value="BHD_2"/>
</dbReference>
<dbReference type="PANTHER" id="PTHR12135">
    <property type="entry name" value="DNA REPAIR PROTEIN XP-C / RAD4"/>
    <property type="match status" value="1"/>
</dbReference>
<feature type="compositionally biased region" description="Low complexity" evidence="8">
    <location>
        <begin position="307"/>
        <end position="331"/>
    </location>
</feature>
<feature type="compositionally biased region" description="Basic and acidic residues" evidence="8">
    <location>
        <begin position="60"/>
        <end position="75"/>
    </location>
</feature>
<keyword evidence="13" id="KW-1185">Reference proteome</keyword>
<feature type="region of interest" description="Disordered" evidence="8">
    <location>
        <begin position="37"/>
        <end position="510"/>
    </location>
</feature>
<dbReference type="InterPro" id="IPR036985">
    <property type="entry name" value="Transglutaminase-like_sf"/>
</dbReference>
<feature type="compositionally biased region" description="Polar residues" evidence="8">
    <location>
        <begin position="162"/>
        <end position="184"/>
    </location>
</feature>
<feature type="compositionally biased region" description="Acidic residues" evidence="8">
    <location>
        <begin position="827"/>
        <end position="852"/>
    </location>
</feature>
<feature type="compositionally biased region" description="Basic and acidic residues" evidence="8">
    <location>
        <begin position="766"/>
        <end position="775"/>
    </location>
</feature>
<dbReference type="EMBL" id="JBAMIC010000010">
    <property type="protein sequence ID" value="KAK7102069.1"/>
    <property type="molecule type" value="Genomic_DNA"/>
</dbReference>
<protein>
    <recommendedName>
        <fullName evidence="14">DNA repair protein complementing XP-C cells homolog</fullName>
    </recommendedName>
</protein>
<dbReference type="Proteomes" id="UP001374579">
    <property type="component" value="Unassembled WGS sequence"/>
</dbReference>
<dbReference type="Gene3D" id="3.30.70.2460">
    <property type="entry name" value="Rad4, beta-hairpin domain BHD3"/>
    <property type="match status" value="1"/>
</dbReference>
<dbReference type="Gene3D" id="3.90.260.10">
    <property type="entry name" value="Transglutaminase-like"/>
    <property type="match status" value="2"/>
</dbReference>
<dbReference type="GO" id="GO:0000111">
    <property type="term" value="C:nucleotide-excision repair factor 2 complex"/>
    <property type="evidence" value="ECO:0007669"/>
    <property type="project" value="TreeGrafter"/>
</dbReference>
<dbReference type="GO" id="GO:0006298">
    <property type="term" value="P:mismatch repair"/>
    <property type="evidence" value="ECO:0007669"/>
    <property type="project" value="TreeGrafter"/>
</dbReference>
<feature type="compositionally biased region" description="Basic and acidic residues" evidence="8">
    <location>
        <begin position="347"/>
        <end position="430"/>
    </location>
</feature>
<comment type="similarity">
    <text evidence="2">Belongs to the XPC family.</text>
</comment>
<feature type="domain" description="Rad4 beta-hairpin" evidence="11">
    <location>
        <begin position="1150"/>
        <end position="1224"/>
    </location>
</feature>
<keyword evidence="3" id="KW-0597">Phosphoprotein</keyword>
<feature type="domain" description="Rad4 beta-hairpin" evidence="10">
    <location>
        <begin position="1086"/>
        <end position="1143"/>
    </location>
</feature>
<dbReference type="GO" id="GO:0003684">
    <property type="term" value="F:damaged DNA binding"/>
    <property type="evidence" value="ECO:0007669"/>
    <property type="project" value="InterPro"/>
</dbReference>